<name>A0A2R6R4X8_ACTCC</name>
<feature type="transmembrane region" description="Helical" evidence="1">
    <location>
        <begin position="254"/>
        <end position="277"/>
    </location>
</feature>
<evidence type="ECO:0000313" key="2">
    <source>
        <dbReference type="EMBL" id="PSS21064.1"/>
    </source>
</evidence>
<evidence type="ECO:0000313" key="3">
    <source>
        <dbReference type="Proteomes" id="UP000241394"/>
    </source>
</evidence>
<dbReference type="OrthoDB" id="777403at2759"/>
<feature type="transmembrane region" description="Helical" evidence="1">
    <location>
        <begin position="225"/>
        <end position="242"/>
    </location>
</feature>
<dbReference type="PANTHER" id="PTHR33133:SF1">
    <property type="entry name" value="EXPRESSED PROTEIN-RELATED"/>
    <property type="match status" value="1"/>
</dbReference>
<reference evidence="3" key="2">
    <citation type="journal article" date="2018" name="BMC Genomics">
        <title>A manually annotated Actinidia chinensis var. chinensis (kiwifruit) genome highlights the challenges associated with draft genomes and gene prediction in plants.</title>
        <authorList>
            <person name="Pilkington S.M."/>
            <person name="Crowhurst R."/>
            <person name="Hilario E."/>
            <person name="Nardozza S."/>
            <person name="Fraser L."/>
            <person name="Peng Y."/>
            <person name="Gunaseelan K."/>
            <person name="Simpson R."/>
            <person name="Tahir J."/>
            <person name="Deroles S.C."/>
            <person name="Templeton K."/>
            <person name="Luo Z."/>
            <person name="Davy M."/>
            <person name="Cheng C."/>
            <person name="McNeilage M."/>
            <person name="Scaglione D."/>
            <person name="Liu Y."/>
            <person name="Zhang Q."/>
            <person name="Datson P."/>
            <person name="De Silva N."/>
            <person name="Gardiner S.E."/>
            <person name="Bassett H."/>
            <person name="Chagne D."/>
            <person name="McCallum J."/>
            <person name="Dzierzon H."/>
            <person name="Deng C."/>
            <person name="Wang Y.Y."/>
            <person name="Barron L."/>
            <person name="Manako K."/>
            <person name="Bowen J."/>
            <person name="Foster T.M."/>
            <person name="Erridge Z.A."/>
            <person name="Tiffin H."/>
            <person name="Waite C.N."/>
            <person name="Davies K.M."/>
            <person name="Grierson E.P."/>
            <person name="Laing W.A."/>
            <person name="Kirk R."/>
            <person name="Chen X."/>
            <person name="Wood M."/>
            <person name="Montefiori M."/>
            <person name="Brummell D.A."/>
            <person name="Schwinn K.E."/>
            <person name="Catanach A."/>
            <person name="Fullerton C."/>
            <person name="Li D."/>
            <person name="Meiyalaghan S."/>
            <person name="Nieuwenhuizen N."/>
            <person name="Read N."/>
            <person name="Prakash R."/>
            <person name="Hunter D."/>
            <person name="Zhang H."/>
            <person name="McKenzie M."/>
            <person name="Knabel M."/>
            <person name="Harris A."/>
            <person name="Allan A.C."/>
            <person name="Gleave A."/>
            <person name="Chen A."/>
            <person name="Janssen B.J."/>
            <person name="Plunkett B."/>
            <person name="Ampomah-Dwamena C."/>
            <person name="Voogd C."/>
            <person name="Leif D."/>
            <person name="Lafferty D."/>
            <person name="Souleyre E.J.F."/>
            <person name="Varkonyi-Gasic E."/>
            <person name="Gambi F."/>
            <person name="Hanley J."/>
            <person name="Yao J.L."/>
            <person name="Cheung J."/>
            <person name="David K.M."/>
            <person name="Warren B."/>
            <person name="Marsh K."/>
            <person name="Snowden K.C."/>
            <person name="Lin-Wang K."/>
            <person name="Brian L."/>
            <person name="Martinez-Sanchez M."/>
            <person name="Wang M."/>
            <person name="Ileperuma N."/>
            <person name="Macnee N."/>
            <person name="Campin R."/>
            <person name="McAtee P."/>
            <person name="Drummond R.S.M."/>
            <person name="Espley R.V."/>
            <person name="Ireland H.S."/>
            <person name="Wu R."/>
            <person name="Atkinson R.G."/>
            <person name="Karunairetnam S."/>
            <person name="Bulley S."/>
            <person name="Chunkath S."/>
            <person name="Hanley Z."/>
            <person name="Storey R."/>
            <person name="Thrimawithana A.H."/>
            <person name="Thomson S."/>
            <person name="David C."/>
            <person name="Testolin R."/>
            <person name="Huang H."/>
            <person name="Hellens R.P."/>
            <person name="Schaffer R.J."/>
        </authorList>
    </citation>
    <scope>NUCLEOTIDE SEQUENCE [LARGE SCALE GENOMIC DNA]</scope>
    <source>
        <strain evidence="3">cv. Red5</strain>
    </source>
</reference>
<dbReference type="Gramene" id="PSS21064">
    <property type="protein sequence ID" value="PSS21064"/>
    <property type="gene ID" value="CEY00_Acc10104"/>
</dbReference>
<dbReference type="OMA" id="VIEEDCY"/>
<accession>A0A2R6R4X8</accession>
<sequence length="316" mass="34934">MGFTEFSGFVAILRESIKVLSKNGHAMATIAALSILLHSLLLFTNVFTIKAVIHDLVAKETLLLLIFAQGPRLTDLLVGFKKDIRIILGVESAILVVSSLVSLVSMGATIIVSSTSKNNLTSKHMMLSRLARSCVRSLVTTFHIALFLVGYIILVLAMLILIRFFTDRPFALKFVSILFGIVASLSWIYLSVVWLLGLVVSVIEESCYGIEALGRAGGLVKGKRLHGFALNFLFAMASVLVFEGCRMIIDRNSLLCQIILGVLLIVFYCLVSMFQYMTFTVLYFQCKKADSEEIELQGSLEYSKLPSIPLDTKYVP</sequence>
<dbReference type="PANTHER" id="PTHR33133">
    <property type="entry name" value="OS08G0107100 PROTEIN-RELATED"/>
    <property type="match status" value="1"/>
</dbReference>
<keyword evidence="3" id="KW-1185">Reference proteome</keyword>
<gene>
    <name evidence="2" type="ORF">CEY00_Acc10104</name>
</gene>
<dbReference type="Proteomes" id="UP000241394">
    <property type="component" value="Chromosome LG9"/>
</dbReference>
<protein>
    <submittedName>
        <fullName evidence="2">Potassium/sodium hyperpolarization-activated cyclic nucleotide-gated channel 1 like</fullName>
    </submittedName>
</protein>
<feature type="transmembrane region" description="Helical" evidence="1">
    <location>
        <begin position="92"/>
        <end position="115"/>
    </location>
</feature>
<dbReference type="FunCoup" id="A0A2R6R4X8">
    <property type="interactions" value="93"/>
</dbReference>
<dbReference type="AlphaFoldDB" id="A0A2R6R4X8"/>
<dbReference type="InParanoid" id="A0A2R6R4X8"/>
<comment type="caution">
    <text evidence="2">The sequence shown here is derived from an EMBL/GenBank/DDBJ whole genome shotgun (WGS) entry which is preliminary data.</text>
</comment>
<keyword evidence="1" id="KW-0472">Membrane</keyword>
<dbReference type="STRING" id="1590841.A0A2R6R4X8"/>
<feature type="transmembrane region" description="Helical" evidence="1">
    <location>
        <begin position="174"/>
        <end position="196"/>
    </location>
</feature>
<dbReference type="EMBL" id="NKQK01000009">
    <property type="protein sequence ID" value="PSS21064.1"/>
    <property type="molecule type" value="Genomic_DNA"/>
</dbReference>
<proteinExistence type="predicted"/>
<feature type="transmembrane region" description="Helical" evidence="1">
    <location>
        <begin position="26"/>
        <end position="49"/>
    </location>
</feature>
<reference evidence="2 3" key="1">
    <citation type="submission" date="2017-07" db="EMBL/GenBank/DDBJ databases">
        <title>An improved, manually edited Actinidia chinensis var. chinensis (kiwifruit) genome highlights the challenges associated with draft genomes and gene prediction in plants.</title>
        <authorList>
            <person name="Pilkington S."/>
            <person name="Crowhurst R."/>
            <person name="Hilario E."/>
            <person name="Nardozza S."/>
            <person name="Fraser L."/>
            <person name="Peng Y."/>
            <person name="Gunaseelan K."/>
            <person name="Simpson R."/>
            <person name="Tahir J."/>
            <person name="Deroles S."/>
            <person name="Templeton K."/>
            <person name="Luo Z."/>
            <person name="Davy M."/>
            <person name="Cheng C."/>
            <person name="Mcneilage M."/>
            <person name="Scaglione D."/>
            <person name="Liu Y."/>
            <person name="Zhang Q."/>
            <person name="Datson P."/>
            <person name="De Silva N."/>
            <person name="Gardiner S."/>
            <person name="Bassett H."/>
            <person name="Chagne D."/>
            <person name="Mccallum J."/>
            <person name="Dzierzon H."/>
            <person name="Deng C."/>
            <person name="Wang Y.-Y."/>
            <person name="Barron N."/>
            <person name="Manako K."/>
            <person name="Bowen J."/>
            <person name="Foster T."/>
            <person name="Erridge Z."/>
            <person name="Tiffin H."/>
            <person name="Waite C."/>
            <person name="Davies K."/>
            <person name="Grierson E."/>
            <person name="Laing W."/>
            <person name="Kirk R."/>
            <person name="Chen X."/>
            <person name="Wood M."/>
            <person name="Montefiori M."/>
            <person name="Brummell D."/>
            <person name="Schwinn K."/>
            <person name="Catanach A."/>
            <person name="Fullerton C."/>
            <person name="Li D."/>
            <person name="Meiyalaghan S."/>
            <person name="Nieuwenhuizen N."/>
            <person name="Read N."/>
            <person name="Prakash R."/>
            <person name="Hunter D."/>
            <person name="Zhang H."/>
            <person name="Mckenzie M."/>
            <person name="Knabel M."/>
            <person name="Harris A."/>
            <person name="Allan A."/>
            <person name="Chen A."/>
            <person name="Janssen B."/>
            <person name="Plunkett B."/>
            <person name="Dwamena C."/>
            <person name="Voogd C."/>
            <person name="Leif D."/>
            <person name="Lafferty D."/>
            <person name="Souleyre E."/>
            <person name="Varkonyi-Gasic E."/>
            <person name="Gambi F."/>
            <person name="Hanley J."/>
            <person name="Yao J.-L."/>
            <person name="Cheung J."/>
            <person name="David K."/>
            <person name="Warren B."/>
            <person name="Marsh K."/>
            <person name="Snowden K."/>
            <person name="Lin-Wang K."/>
            <person name="Brian L."/>
            <person name="Martinez-Sanchez M."/>
            <person name="Wang M."/>
            <person name="Ileperuma N."/>
            <person name="Macnee N."/>
            <person name="Campin R."/>
            <person name="Mcatee P."/>
            <person name="Drummond R."/>
            <person name="Espley R."/>
            <person name="Ireland H."/>
            <person name="Wu R."/>
            <person name="Atkinson R."/>
            <person name="Karunairetnam S."/>
            <person name="Bulley S."/>
            <person name="Chunkath S."/>
            <person name="Hanley Z."/>
            <person name="Storey R."/>
            <person name="Thrimawithana A."/>
            <person name="Thomson S."/>
            <person name="David C."/>
            <person name="Testolin R."/>
        </authorList>
    </citation>
    <scope>NUCLEOTIDE SEQUENCE [LARGE SCALE GENOMIC DNA]</scope>
    <source>
        <strain evidence="3">cv. Red5</strain>
        <tissue evidence="2">Young leaf</tissue>
    </source>
</reference>
<organism evidence="2 3">
    <name type="scientific">Actinidia chinensis var. chinensis</name>
    <name type="common">Chinese soft-hair kiwi</name>
    <dbReference type="NCBI Taxonomy" id="1590841"/>
    <lineage>
        <taxon>Eukaryota</taxon>
        <taxon>Viridiplantae</taxon>
        <taxon>Streptophyta</taxon>
        <taxon>Embryophyta</taxon>
        <taxon>Tracheophyta</taxon>
        <taxon>Spermatophyta</taxon>
        <taxon>Magnoliopsida</taxon>
        <taxon>eudicotyledons</taxon>
        <taxon>Gunneridae</taxon>
        <taxon>Pentapetalae</taxon>
        <taxon>asterids</taxon>
        <taxon>Ericales</taxon>
        <taxon>Actinidiaceae</taxon>
        <taxon>Actinidia</taxon>
    </lineage>
</organism>
<evidence type="ECO:0000256" key="1">
    <source>
        <dbReference type="SAM" id="Phobius"/>
    </source>
</evidence>
<keyword evidence="1" id="KW-0812">Transmembrane</keyword>
<keyword evidence="1" id="KW-1133">Transmembrane helix</keyword>
<feature type="transmembrane region" description="Helical" evidence="1">
    <location>
        <begin position="135"/>
        <end position="162"/>
    </location>
</feature>